<dbReference type="Gene3D" id="1.25.40.480">
    <property type="match status" value="1"/>
</dbReference>
<proteinExistence type="predicted"/>
<sequence>MLRWVPLFDIFLNSPCPETEASLWLQKSFNPSANTTPISTTSFISLLTKSSDATAIDPSSPRDKRVMWIQTLPDLVQARILSFLAYDHERFCNKQLCKLARIMLSEGKGIDFWVKKAAQQLLDLVSVSNYEWLSHLDLDSEEETVEDEFHSLPDWLRDAAKDSEPLFPWLPMSPDELSLKMPFSVSGGNEDGSFIDVEDKKEGDFDEVMEEVDVNYLKFDGPIDTEIENRAKSLKQRVLNLDSAQQAVELAKEIHELCVESRGKNLEVLNLIEPWSVNDDIAVVLISHLCDGSERDELDWPSHVLCSVFLPKLLILNEQCSRLLMAATIEYCKAHQRAAEYALLSPLILRNEGINEPMCDAITRVVKECLHPAHISAFCQKLLCKDKDAQKFICLPCHRCLINDELVWTESLFSLLRNILNQNVHLTQDSVDQLVNQACEFVDRYSKSLKFGNFLLCLINKCAPALKPHKLLLIAAVENTNTLVTKSVLSKLSGL</sequence>
<keyword evidence="2" id="KW-1185">Reference proteome</keyword>
<comment type="caution">
    <text evidence="1">The sequence shown here is derived from an EMBL/GenBank/DDBJ whole genome shotgun (WGS) entry which is preliminary data.</text>
</comment>
<dbReference type="PANTHER" id="PTHR32094:SF5">
    <property type="entry name" value="FANCONI ANEMIA GROUP E PROTEIN"/>
    <property type="match status" value="1"/>
</dbReference>
<evidence type="ECO:0008006" key="3">
    <source>
        <dbReference type="Google" id="ProtNLM"/>
    </source>
</evidence>
<dbReference type="AlphaFoldDB" id="A0AAV6XAD0"/>
<dbReference type="PANTHER" id="PTHR32094">
    <property type="entry name" value="FANCONI ANEMIA GROUP E PROTEIN"/>
    <property type="match status" value="1"/>
</dbReference>
<dbReference type="GO" id="GO:0043240">
    <property type="term" value="C:Fanconi anaemia nuclear complex"/>
    <property type="evidence" value="ECO:0007669"/>
    <property type="project" value="InterPro"/>
</dbReference>
<evidence type="ECO:0000313" key="2">
    <source>
        <dbReference type="Proteomes" id="UP000826271"/>
    </source>
</evidence>
<evidence type="ECO:0000313" key="1">
    <source>
        <dbReference type="EMBL" id="KAG8376118.1"/>
    </source>
</evidence>
<gene>
    <name evidence="1" type="ORF">BUALT_Bualt09G0030100</name>
</gene>
<dbReference type="GO" id="GO:0036297">
    <property type="term" value="P:interstrand cross-link repair"/>
    <property type="evidence" value="ECO:0007669"/>
    <property type="project" value="InterPro"/>
</dbReference>
<dbReference type="Proteomes" id="UP000826271">
    <property type="component" value="Unassembled WGS sequence"/>
</dbReference>
<reference evidence="1" key="1">
    <citation type="submission" date="2019-10" db="EMBL/GenBank/DDBJ databases">
        <authorList>
            <person name="Zhang R."/>
            <person name="Pan Y."/>
            <person name="Wang J."/>
            <person name="Ma R."/>
            <person name="Yu S."/>
        </authorList>
    </citation>
    <scope>NUCLEOTIDE SEQUENCE</scope>
    <source>
        <strain evidence="1">LA-IB0</strain>
        <tissue evidence="1">Leaf</tissue>
    </source>
</reference>
<name>A0AAV6XAD0_9LAMI</name>
<dbReference type="InterPro" id="IPR039685">
    <property type="entry name" value="FANCE"/>
</dbReference>
<accession>A0AAV6XAD0</accession>
<protein>
    <recommendedName>
        <fullName evidence="3">Fanconi Anaemia group E protein C-terminal domain-containing protein</fullName>
    </recommendedName>
</protein>
<organism evidence="1 2">
    <name type="scientific">Buddleja alternifolia</name>
    <dbReference type="NCBI Taxonomy" id="168488"/>
    <lineage>
        <taxon>Eukaryota</taxon>
        <taxon>Viridiplantae</taxon>
        <taxon>Streptophyta</taxon>
        <taxon>Embryophyta</taxon>
        <taxon>Tracheophyta</taxon>
        <taxon>Spermatophyta</taxon>
        <taxon>Magnoliopsida</taxon>
        <taxon>eudicotyledons</taxon>
        <taxon>Gunneridae</taxon>
        <taxon>Pentapetalae</taxon>
        <taxon>asterids</taxon>
        <taxon>lamiids</taxon>
        <taxon>Lamiales</taxon>
        <taxon>Scrophulariaceae</taxon>
        <taxon>Buddlejeae</taxon>
        <taxon>Buddleja</taxon>
    </lineage>
</organism>
<dbReference type="EMBL" id="WHWC01000009">
    <property type="protein sequence ID" value="KAG8376118.1"/>
    <property type="molecule type" value="Genomic_DNA"/>
</dbReference>